<evidence type="ECO:0000256" key="5">
    <source>
        <dbReference type="ARBA" id="ARBA00022989"/>
    </source>
</evidence>
<dbReference type="Proteomes" id="UP000192738">
    <property type="component" value="Unassembled WGS sequence"/>
</dbReference>
<proteinExistence type="inferred from homology"/>
<organism evidence="8 9">
    <name type="scientific">Sporomusa malonica</name>
    <dbReference type="NCBI Taxonomy" id="112901"/>
    <lineage>
        <taxon>Bacteria</taxon>
        <taxon>Bacillati</taxon>
        <taxon>Bacillota</taxon>
        <taxon>Negativicutes</taxon>
        <taxon>Selenomonadales</taxon>
        <taxon>Sporomusaceae</taxon>
        <taxon>Sporomusa</taxon>
    </lineage>
</organism>
<keyword evidence="3" id="KW-1003">Cell membrane</keyword>
<feature type="transmembrane region" description="Helical" evidence="7">
    <location>
        <begin position="55"/>
        <end position="76"/>
    </location>
</feature>
<dbReference type="STRING" id="112901.SAMN04488500_11551"/>
<feature type="transmembrane region" description="Helical" evidence="7">
    <location>
        <begin position="121"/>
        <end position="142"/>
    </location>
</feature>
<keyword evidence="4 7" id="KW-0812">Transmembrane</keyword>
<evidence type="ECO:0000256" key="1">
    <source>
        <dbReference type="ARBA" id="ARBA00004651"/>
    </source>
</evidence>
<comment type="similarity">
    <text evidence="2">Belongs to the UPF0718 family.</text>
</comment>
<dbReference type="RefSeq" id="WP_084577003.1">
    <property type="nucleotide sequence ID" value="NZ_CP155572.1"/>
</dbReference>
<feature type="transmembrane region" description="Helical" evidence="7">
    <location>
        <begin position="88"/>
        <end position="109"/>
    </location>
</feature>
<keyword evidence="9" id="KW-1185">Reference proteome</keyword>
<comment type="subcellular location">
    <subcellularLocation>
        <location evidence="1">Cell membrane</location>
        <topology evidence="1">Multi-pass membrane protein</topology>
    </subcellularLocation>
</comment>
<feature type="transmembrane region" description="Helical" evidence="7">
    <location>
        <begin position="20"/>
        <end position="43"/>
    </location>
</feature>
<gene>
    <name evidence="8" type="ORF">SAMN04488500_11551</name>
</gene>
<evidence type="ECO:0000256" key="7">
    <source>
        <dbReference type="SAM" id="Phobius"/>
    </source>
</evidence>
<reference evidence="8 9" key="1">
    <citation type="submission" date="2017-04" db="EMBL/GenBank/DDBJ databases">
        <authorList>
            <person name="Afonso C.L."/>
            <person name="Miller P.J."/>
            <person name="Scott M.A."/>
            <person name="Spackman E."/>
            <person name="Goraichik I."/>
            <person name="Dimitrov K.M."/>
            <person name="Suarez D.L."/>
            <person name="Swayne D.E."/>
        </authorList>
    </citation>
    <scope>NUCLEOTIDE SEQUENCE [LARGE SCALE GENOMIC DNA]</scope>
    <source>
        <strain evidence="8 9">DSM 5090</strain>
    </source>
</reference>
<protein>
    <submittedName>
        <fullName evidence="8">Predicted permease</fullName>
    </submittedName>
</protein>
<evidence type="ECO:0000256" key="2">
    <source>
        <dbReference type="ARBA" id="ARBA00006386"/>
    </source>
</evidence>
<evidence type="ECO:0000256" key="3">
    <source>
        <dbReference type="ARBA" id="ARBA00022475"/>
    </source>
</evidence>
<dbReference type="InterPro" id="IPR005524">
    <property type="entry name" value="DUF318"/>
</dbReference>
<evidence type="ECO:0000313" key="9">
    <source>
        <dbReference type="Proteomes" id="UP000192738"/>
    </source>
</evidence>
<keyword evidence="6 7" id="KW-0472">Membrane</keyword>
<dbReference type="Pfam" id="PF03773">
    <property type="entry name" value="ArsP_1"/>
    <property type="match status" value="1"/>
</dbReference>
<evidence type="ECO:0000313" key="8">
    <source>
        <dbReference type="EMBL" id="SMC95790.1"/>
    </source>
</evidence>
<keyword evidence="5 7" id="KW-1133">Transmembrane helix</keyword>
<accession>A0A1W2DE73</accession>
<sequence>MIDHKTKERVANEVKQSLWLILQVLPLILFGILISAAISSLLPPEMVMKFVGNEAGIKGIFIGGVAGALVPGEPFFGLPIAEGLAKAGAGYGALIAFISSWALFSVTLYPAEIAFFGWRFVLLRSLLNLFIPGLAGFIAYLIV</sequence>
<dbReference type="EMBL" id="FWXI01000015">
    <property type="protein sequence ID" value="SMC95790.1"/>
    <property type="molecule type" value="Genomic_DNA"/>
</dbReference>
<evidence type="ECO:0000256" key="6">
    <source>
        <dbReference type="ARBA" id="ARBA00023136"/>
    </source>
</evidence>
<dbReference type="GO" id="GO:0005886">
    <property type="term" value="C:plasma membrane"/>
    <property type="evidence" value="ECO:0007669"/>
    <property type="project" value="UniProtKB-SubCell"/>
</dbReference>
<evidence type="ECO:0000256" key="4">
    <source>
        <dbReference type="ARBA" id="ARBA00022692"/>
    </source>
</evidence>
<dbReference type="OrthoDB" id="5465282at2"/>
<name>A0A1W2DE73_9FIRM</name>
<dbReference type="AlphaFoldDB" id="A0A1W2DE73"/>